<dbReference type="PROSITE" id="PS51396">
    <property type="entry name" value="PUL"/>
    <property type="match status" value="1"/>
</dbReference>
<dbReference type="OrthoDB" id="21221at2759"/>
<proteinExistence type="predicted"/>
<dbReference type="EMBL" id="SGPM01000046">
    <property type="protein sequence ID" value="THH31475.1"/>
    <property type="molecule type" value="Genomic_DNA"/>
</dbReference>
<organism evidence="2 3">
    <name type="scientific">Antrodiella citrinella</name>
    <dbReference type="NCBI Taxonomy" id="2447956"/>
    <lineage>
        <taxon>Eukaryota</taxon>
        <taxon>Fungi</taxon>
        <taxon>Dikarya</taxon>
        <taxon>Basidiomycota</taxon>
        <taxon>Agaricomycotina</taxon>
        <taxon>Agaricomycetes</taxon>
        <taxon>Polyporales</taxon>
        <taxon>Steccherinaceae</taxon>
        <taxon>Antrodiella</taxon>
    </lineage>
</organism>
<comment type="caution">
    <text evidence="2">The sequence shown here is derived from an EMBL/GenBank/DDBJ whole genome shotgun (WGS) entry which is preliminary data.</text>
</comment>
<evidence type="ECO:0000313" key="2">
    <source>
        <dbReference type="EMBL" id="THH31475.1"/>
    </source>
</evidence>
<sequence length="284" mass="30396">MESLAHAHTKLTIPSLDKVSTNPILFAQVPALDAVSTKFASFVDASASSIPQAASIKQTICTEFMAYLKGRFASTAKTKPVPTPQLLTKWAEVTKILMNALPPTQLFPLIDMWRLALLDETVSNWCATSAGTSADPIQAILLKALTALSNPDAQTASRPYILTTLRLFSNAFSNDALARSILSIKRTTVTTLLVTSLLHADASVRTAAASLAFNVAAFLQKGRIEAVKARYGPFPAGDEEGEWEVELVSAVLEAIANEVKSEDIGAFAAACVDLSWNQCADVQL</sequence>
<dbReference type="Gene3D" id="1.25.10.10">
    <property type="entry name" value="Leucine-rich Repeat Variant"/>
    <property type="match status" value="1"/>
</dbReference>
<protein>
    <recommendedName>
        <fullName evidence="1">PUL domain-containing protein</fullName>
    </recommendedName>
</protein>
<evidence type="ECO:0000313" key="3">
    <source>
        <dbReference type="Proteomes" id="UP000308730"/>
    </source>
</evidence>
<dbReference type="Pfam" id="PF08324">
    <property type="entry name" value="PUL"/>
    <property type="match status" value="1"/>
</dbReference>
<dbReference type="AlphaFoldDB" id="A0A4S4MZP0"/>
<keyword evidence="3" id="KW-1185">Reference proteome</keyword>
<dbReference type="Proteomes" id="UP000308730">
    <property type="component" value="Unassembled WGS sequence"/>
</dbReference>
<dbReference type="InterPro" id="IPR011989">
    <property type="entry name" value="ARM-like"/>
</dbReference>
<name>A0A4S4MZP0_9APHY</name>
<evidence type="ECO:0000259" key="1">
    <source>
        <dbReference type="PROSITE" id="PS51396"/>
    </source>
</evidence>
<reference evidence="2 3" key="1">
    <citation type="submission" date="2019-02" db="EMBL/GenBank/DDBJ databases">
        <title>Genome sequencing of the rare red list fungi Antrodiella citrinella (Flaviporus citrinellus).</title>
        <authorList>
            <person name="Buettner E."/>
            <person name="Kellner H."/>
        </authorList>
    </citation>
    <scope>NUCLEOTIDE SEQUENCE [LARGE SCALE GENOMIC DNA]</scope>
    <source>
        <strain evidence="2 3">DSM 108506</strain>
    </source>
</reference>
<feature type="domain" description="PUL" evidence="1">
    <location>
        <begin position="17"/>
        <end position="284"/>
    </location>
</feature>
<gene>
    <name evidence="2" type="ORF">EUX98_g2727</name>
</gene>
<dbReference type="InterPro" id="IPR013535">
    <property type="entry name" value="PUL_dom"/>
</dbReference>
<accession>A0A4S4MZP0</accession>